<evidence type="ECO:0000313" key="5">
    <source>
        <dbReference type="Proteomes" id="UP000189935"/>
    </source>
</evidence>
<evidence type="ECO:0000313" key="4">
    <source>
        <dbReference type="EMBL" id="SHJ38891.1"/>
    </source>
</evidence>
<reference evidence="4 5" key="1">
    <citation type="submission" date="2016-11" db="EMBL/GenBank/DDBJ databases">
        <authorList>
            <person name="Jaros S."/>
            <person name="Januszkiewicz K."/>
            <person name="Wedrychowicz H."/>
        </authorList>
    </citation>
    <scope>NUCLEOTIDE SEQUENCE [LARGE SCALE GENOMIC DNA]</scope>
    <source>
        <strain evidence="4 5">GAS499</strain>
    </source>
</reference>
<dbReference type="Gene3D" id="3.40.50.720">
    <property type="entry name" value="NAD(P)-binding Rossmann-like Domain"/>
    <property type="match status" value="1"/>
</dbReference>
<protein>
    <submittedName>
        <fullName evidence="4">NAD(P)-dependent dehydrogenase, short-chain alcohol dehydrogenase family</fullName>
    </submittedName>
</protein>
<dbReference type="InterPro" id="IPR057326">
    <property type="entry name" value="KR_dom"/>
</dbReference>
<gene>
    <name evidence="4" type="ORF">SAMN05444159_0487</name>
</gene>
<keyword evidence="2" id="KW-0560">Oxidoreductase</keyword>
<feature type="domain" description="Ketoreductase" evidence="3">
    <location>
        <begin position="6"/>
        <end position="177"/>
    </location>
</feature>
<dbReference type="PRINTS" id="PR00081">
    <property type="entry name" value="GDHRDH"/>
</dbReference>
<dbReference type="PANTHER" id="PTHR43669:SF3">
    <property type="entry name" value="ALCOHOL DEHYDROGENASE, PUTATIVE (AFU_ORTHOLOGUE AFUA_3G03445)-RELATED"/>
    <property type="match status" value="1"/>
</dbReference>
<sequence length="252" mass="25966">MSLKDKNVVVTGGSRGLGLGLVEALVAHGAKVTVVARGADALQAVGARLGVATVTADVTDEAAAHRILSQVRPDILALNAGATPLMGRLDQISWADFTATWETDVRGGLYWLQAALNVPLKPGSRVLVVSSGAAVNGSPMSGGYGGAKRMLWFMAQYANSVSQQRDLGINFQAIVPRQMVGGTGVGDAASTAYAGHLGLTLEAYLARFGAPMPPRDFGEKVVSVLDDPKYAEGLAFGLKGDTGITMLEGAAA</sequence>
<evidence type="ECO:0000256" key="2">
    <source>
        <dbReference type="ARBA" id="ARBA00023002"/>
    </source>
</evidence>
<dbReference type="OrthoDB" id="7211155at2"/>
<comment type="similarity">
    <text evidence="1">Belongs to the short-chain dehydrogenases/reductases (SDR) family.</text>
</comment>
<name>A0A1M6IWR6_9BRAD</name>
<dbReference type="SMART" id="SM00822">
    <property type="entry name" value="PKS_KR"/>
    <property type="match status" value="1"/>
</dbReference>
<organism evidence="4 5">
    <name type="scientific">Bradyrhizobium lablabi</name>
    <dbReference type="NCBI Taxonomy" id="722472"/>
    <lineage>
        <taxon>Bacteria</taxon>
        <taxon>Pseudomonadati</taxon>
        <taxon>Pseudomonadota</taxon>
        <taxon>Alphaproteobacteria</taxon>
        <taxon>Hyphomicrobiales</taxon>
        <taxon>Nitrobacteraceae</taxon>
        <taxon>Bradyrhizobium</taxon>
    </lineage>
</organism>
<dbReference type="InterPro" id="IPR002347">
    <property type="entry name" value="SDR_fam"/>
</dbReference>
<accession>A0A1M6IWR6</accession>
<dbReference type="Pfam" id="PF00106">
    <property type="entry name" value="adh_short"/>
    <property type="match status" value="1"/>
</dbReference>
<proteinExistence type="inferred from homology"/>
<dbReference type="EMBL" id="LT670844">
    <property type="protein sequence ID" value="SHJ38891.1"/>
    <property type="molecule type" value="Genomic_DNA"/>
</dbReference>
<dbReference type="AlphaFoldDB" id="A0A1M6IWR6"/>
<dbReference type="InterPro" id="IPR036291">
    <property type="entry name" value="NAD(P)-bd_dom_sf"/>
</dbReference>
<dbReference type="SUPFAM" id="SSF51735">
    <property type="entry name" value="NAD(P)-binding Rossmann-fold domains"/>
    <property type="match status" value="1"/>
</dbReference>
<evidence type="ECO:0000256" key="1">
    <source>
        <dbReference type="ARBA" id="ARBA00006484"/>
    </source>
</evidence>
<dbReference type="CDD" id="cd05233">
    <property type="entry name" value="SDR_c"/>
    <property type="match status" value="1"/>
</dbReference>
<dbReference type="RefSeq" id="WP_079536543.1">
    <property type="nucleotide sequence ID" value="NZ_LT670844.1"/>
</dbReference>
<dbReference type="Proteomes" id="UP000189935">
    <property type="component" value="Chromosome I"/>
</dbReference>
<evidence type="ECO:0000259" key="3">
    <source>
        <dbReference type="SMART" id="SM00822"/>
    </source>
</evidence>
<dbReference type="GO" id="GO:0016491">
    <property type="term" value="F:oxidoreductase activity"/>
    <property type="evidence" value="ECO:0007669"/>
    <property type="project" value="UniProtKB-KW"/>
</dbReference>
<dbReference type="PANTHER" id="PTHR43669">
    <property type="entry name" value="5-KETO-D-GLUCONATE 5-REDUCTASE"/>
    <property type="match status" value="1"/>
</dbReference>